<proteinExistence type="predicted"/>
<name>A0AC11DJN9_SHEEP</name>
<organism evidence="1">
    <name type="scientific">Ovis aries</name>
    <name type="common">Sheep</name>
    <dbReference type="NCBI Taxonomy" id="9940"/>
    <lineage>
        <taxon>Eukaryota</taxon>
        <taxon>Metazoa</taxon>
        <taxon>Chordata</taxon>
        <taxon>Craniata</taxon>
        <taxon>Vertebrata</taxon>
        <taxon>Euteleostomi</taxon>
        <taxon>Mammalia</taxon>
        <taxon>Eutheria</taxon>
        <taxon>Laurasiatheria</taxon>
        <taxon>Artiodactyla</taxon>
        <taxon>Ruminantia</taxon>
        <taxon>Pecora</taxon>
        <taxon>Bovidae</taxon>
        <taxon>Caprinae</taxon>
        <taxon>Ovis</taxon>
    </lineage>
</organism>
<reference evidence="1" key="3">
    <citation type="submission" date="2025-09" db="UniProtKB">
        <authorList>
            <consortium name="Ensembl"/>
        </authorList>
    </citation>
    <scope>IDENTIFICATION</scope>
</reference>
<reference evidence="1" key="1">
    <citation type="submission" date="2020-11" db="EMBL/GenBank/DDBJ databases">
        <authorList>
            <person name="Davenport K.M."/>
            <person name="Bickhart D.M."/>
            <person name="Smith T.P.L."/>
            <person name="Murdoch B.M."/>
            <person name="Rosen B.D."/>
        </authorList>
    </citation>
    <scope>NUCLEOTIDE SEQUENCE [LARGE SCALE GENOMIC DNA]</scope>
    <source>
        <strain evidence="1">OAR_USU_Benz2616</strain>
    </source>
</reference>
<accession>A0AC11DJN9</accession>
<gene>
    <name evidence="1" type="primary">RRP1</name>
</gene>
<reference evidence="1" key="2">
    <citation type="submission" date="2025-08" db="UniProtKB">
        <authorList>
            <consortium name="Ensembl"/>
        </authorList>
    </citation>
    <scope>IDENTIFICATION</scope>
</reference>
<evidence type="ECO:0000313" key="1">
    <source>
        <dbReference type="Ensembl" id="ENSOARP00020043829.1"/>
    </source>
</evidence>
<protein>
    <submittedName>
        <fullName evidence="1">Ribosomal RNA processing 1</fullName>
    </submittedName>
</protein>
<dbReference type="Ensembl" id="ENSOART00020052132.1">
    <property type="protein sequence ID" value="ENSOARP00020043829.1"/>
    <property type="gene ID" value="ENSOARG00020005964.2"/>
</dbReference>
<sequence>MGPRVQLPPEIQLAQRLAGNEQVTRDRAVRKLRKYIVARTQRAEGGTWPDHFPACPCFPDHRGTAPVPSDLLADHEP</sequence>